<dbReference type="InterPro" id="IPR000595">
    <property type="entry name" value="cNMP-bd_dom"/>
</dbReference>
<evidence type="ECO:0000313" key="5">
    <source>
        <dbReference type="EMBL" id="MST75553.1"/>
    </source>
</evidence>
<dbReference type="CDD" id="cd00038">
    <property type="entry name" value="CAP_ED"/>
    <property type="match status" value="1"/>
</dbReference>
<dbReference type="PANTHER" id="PTHR24567:SF58">
    <property type="entry name" value="CYCLIC AMP-BINDING REGULATORY PROTEIN"/>
    <property type="match status" value="1"/>
</dbReference>
<dbReference type="InterPro" id="IPR012318">
    <property type="entry name" value="HTH_CRP"/>
</dbReference>
<comment type="caution">
    <text evidence="5">The sequence shown here is derived from an EMBL/GenBank/DDBJ whole genome shotgun (WGS) entry which is preliminary data.</text>
</comment>
<dbReference type="Proteomes" id="UP000474024">
    <property type="component" value="Unassembled WGS sequence"/>
</dbReference>
<dbReference type="SUPFAM" id="SSF51206">
    <property type="entry name" value="cAMP-binding domain-like"/>
    <property type="match status" value="1"/>
</dbReference>
<dbReference type="GO" id="GO:0003700">
    <property type="term" value="F:DNA-binding transcription factor activity"/>
    <property type="evidence" value="ECO:0007669"/>
    <property type="project" value="TreeGrafter"/>
</dbReference>
<accession>A0A6L5YSK0</accession>
<reference evidence="5 6" key="1">
    <citation type="submission" date="2019-08" db="EMBL/GenBank/DDBJ databases">
        <title>In-depth cultivation of the pig gut microbiome towards novel bacterial diversity and tailored functional studies.</title>
        <authorList>
            <person name="Wylensek D."/>
            <person name="Hitch T.C.A."/>
            <person name="Clavel T."/>
        </authorList>
    </citation>
    <scope>NUCLEOTIDE SEQUENCE [LARGE SCALE GENOMIC DNA]</scope>
    <source>
        <strain evidence="5 6">MUC/MUC-530-WT-4D</strain>
    </source>
</reference>
<gene>
    <name evidence="5" type="ORF">FYJ75_11080</name>
</gene>
<feature type="domain" description="Cyclic nucleotide-binding" evidence="4">
    <location>
        <begin position="12"/>
        <end position="84"/>
    </location>
</feature>
<keyword evidence="3" id="KW-0804">Transcription</keyword>
<name>A0A6L5YSK0_9FIRM</name>
<proteinExistence type="predicted"/>
<keyword evidence="2" id="KW-0238">DNA-binding</keyword>
<dbReference type="SMART" id="SM00100">
    <property type="entry name" value="cNMP"/>
    <property type="match status" value="1"/>
</dbReference>
<dbReference type="InterPro" id="IPR018490">
    <property type="entry name" value="cNMP-bd_dom_sf"/>
</dbReference>
<dbReference type="PANTHER" id="PTHR24567">
    <property type="entry name" value="CRP FAMILY TRANSCRIPTIONAL REGULATORY PROTEIN"/>
    <property type="match status" value="1"/>
</dbReference>
<organism evidence="5 6">
    <name type="scientific">Roseburia porci</name>
    <dbReference type="NCBI Taxonomy" id="2605790"/>
    <lineage>
        <taxon>Bacteria</taxon>
        <taxon>Bacillati</taxon>
        <taxon>Bacillota</taxon>
        <taxon>Clostridia</taxon>
        <taxon>Lachnospirales</taxon>
        <taxon>Lachnospiraceae</taxon>
        <taxon>Roseburia</taxon>
    </lineage>
</organism>
<dbReference type="Pfam" id="PF13545">
    <property type="entry name" value="HTH_Crp_2"/>
    <property type="match status" value="1"/>
</dbReference>
<protein>
    <submittedName>
        <fullName evidence="5">Crp/Fnr family transcriptional regulator</fullName>
    </submittedName>
</protein>
<dbReference type="PROSITE" id="PS50042">
    <property type="entry name" value="CNMP_BINDING_3"/>
    <property type="match status" value="1"/>
</dbReference>
<evidence type="ECO:0000259" key="4">
    <source>
        <dbReference type="PROSITE" id="PS50042"/>
    </source>
</evidence>
<dbReference type="Gene3D" id="2.60.120.10">
    <property type="entry name" value="Jelly Rolls"/>
    <property type="match status" value="1"/>
</dbReference>
<keyword evidence="6" id="KW-1185">Reference proteome</keyword>
<evidence type="ECO:0000256" key="1">
    <source>
        <dbReference type="ARBA" id="ARBA00023015"/>
    </source>
</evidence>
<dbReference type="GO" id="GO:0005829">
    <property type="term" value="C:cytosol"/>
    <property type="evidence" value="ECO:0007669"/>
    <property type="project" value="TreeGrafter"/>
</dbReference>
<dbReference type="AlphaFoldDB" id="A0A6L5YSK0"/>
<dbReference type="GO" id="GO:0003677">
    <property type="term" value="F:DNA binding"/>
    <property type="evidence" value="ECO:0007669"/>
    <property type="project" value="UniProtKB-KW"/>
</dbReference>
<dbReference type="EMBL" id="VUNI01000020">
    <property type="protein sequence ID" value="MST75553.1"/>
    <property type="molecule type" value="Genomic_DNA"/>
</dbReference>
<evidence type="ECO:0000313" key="6">
    <source>
        <dbReference type="Proteomes" id="UP000474024"/>
    </source>
</evidence>
<sequence length="223" mass="25443">MKITSAMRDASIFRNLSDDEIVGMLPCLNAKEQHFKKNEVIYRPGDQVRKIGLVISGAVRIEKIDYWGNRKIISVIEPGQIFGEAYAGMKTIPMEMEVLAAVPSVILFMEVGKILTTCGNSCEFHSKMIRNMVYVLAERNYKLTQKMDHLTQKTTREKLLSYFSEQALECGRSDFDIPLDRQQLADYLSVDRSAMSTELGKMKKDGLIEYRKNHFTLKQGMLG</sequence>
<dbReference type="RefSeq" id="WP_154430519.1">
    <property type="nucleotide sequence ID" value="NZ_VUNI01000020.1"/>
</dbReference>
<evidence type="ECO:0000256" key="2">
    <source>
        <dbReference type="ARBA" id="ARBA00023125"/>
    </source>
</evidence>
<dbReference type="Pfam" id="PF00027">
    <property type="entry name" value="cNMP_binding"/>
    <property type="match status" value="1"/>
</dbReference>
<dbReference type="InterPro" id="IPR050397">
    <property type="entry name" value="Env_Response_Regulators"/>
</dbReference>
<dbReference type="InterPro" id="IPR036390">
    <property type="entry name" value="WH_DNA-bd_sf"/>
</dbReference>
<dbReference type="InterPro" id="IPR014710">
    <property type="entry name" value="RmlC-like_jellyroll"/>
</dbReference>
<keyword evidence="1" id="KW-0805">Transcription regulation</keyword>
<dbReference type="SUPFAM" id="SSF46785">
    <property type="entry name" value="Winged helix' DNA-binding domain"/>
    <property type="match status" value="1"/>
</dbReference>
<evidence type="ECO:0000256" key="3">
    <source>
        <dbReference type="ARBA" id="ARBA00023163"/>
    </source>
</evidence>